<dbReference type="EMBL" id="CP042913">
    <property type="protein sequence ID" value="QEG37551.1"/>
    <property type="molecule type" value="Genomic_DNA"/>
</dbReference>
<name>A0A5B9QU02_9BACT</name>
<dbReference type="KEGG" id="bgok:Pr1d_48970"/>
<evidence type="ECO:0000313" key="2">
    <source>
        <dbReference type="Proteomes" id="UP000323917"/>
    </source>
</evidence>
<sequence>MPNRWHSLTKRALSGLRSWYMRLATQGGVPISLLLGGNLPWATTARSYGAKIEGIGVPGAASPHRAFGTLQAGTTALSYHSALLRS</sequence>
<accession>A0A5B9QU02</accession>
<reference evidence="1 2" key="1">
    <citation type="submission" date="2019-08" db="EMBL/GenBank/DDBJ databases">
        <title>Deep-cultivation of Planctomycetes and their phenomic and genomic characterization uncovers novel biology.</title>
        <authorList>
            <person name="Wiegand S."/>
            <person name="Jogler M."/>
            <person name="Boedeker C."/>
            <person name="Pinto D."/>
            <person name="Vollmers J."/>
            <person name="Rivas-Marin E."/>
            <person name="Kohn T."/>
            <person name="Peeters S.H."/>
            <person name="Heuer A."/>
            <person name="Rast P."/>
            <person name="Oberbeckmann S."/>
            <person name="Bunk B."/>
            <person name="Jeske O."/>
            <person name="Meyerdierks A."/>
            <person name="Storesund J.E."/>
            <person name="Kallscheuer N."/>
            <person name="Luecker S."/>
            <person name="Lage O.M."/>
            <person name="Pohl T."/>
            <person name="Merkel B.J."/>
            <person name="Hornburger P."/>
            <person name="Mueller R.-W."/>
            <person name="Bruemmer F."/>
            <person name="Labrenz M."/>
            <person name="Spormann A.M."/>
            <person name="Op den Camp H."/>
            <person name="Overmann J."/>
            <person name="Amann R."/>
            <person name="Jetten M.S.M."/>
            <person name="Mascher T."/>
            <person name="Medema M.H."/>
            <person name="Devos D.P."/>
            <person name="Kaster A.-K."/>
            <person name="Ovreas L."/>
            <person name="Rohde M."/>
            <person name="Galperin M.Y."/>
            <person name="Jogler C."/>
        </authorList>
    </citation>
    <scope>NUCLEOTIDE SEQUENCE [LARGE SCALE GENOMIC DNA]</scope>
    <source>
        <strain evidence="1 2">Pr1d</strain>
    </source>
</reference>
<keyword evidence="2" id="KW-1185">Reference proteome</keyword>
<organism evidence="1 2">
    <name type="scientific">Bythopirellula goksoeyrii</name>
    <dbReference type="NCBI Taxonomy" id="1400387"/>
    <lineage>
        <taxon>Bacteria</taxon>
        <taxon>Pseudomonadati</taxon>
        <taxon>Planctomycetota</taxon>
        <taxon>Planctomycetia</taxon>
        <taxon>Pirellulales</taxon>
        <taxon>Lacipirellulaceae</taxon>
        <taxon>Bythopirellula</taxon>
    </lineage>
</organism>
<proteinExistence type="predicted"/>
<protein>
    <submittedName>
        <fullName evidence="1">Uncharacterized protein</fullName>
    </submittedName>
</protein>
<evidence type="ECO:0000313" key="1">
    <source>
        <dbReference type="EMBL" id="QEG37551.1"/>
    </source>
</evidence>
<dbReference type="AlphaFoldDB" id="A0A5B9QU02"/>
<gene>
    <name evidence="1" type="ORF">Pr1d_48970</name>
</gene>
<dbReference type="Proteomes" id="UP000323917">
    <property type="component" value="Chromosome"/>
</dbReference>